<feature type="transmembrane region" description="Helical" evidence="8">
    <location>
        <begin position="1138"/>
        <end position="1156"/>
    </location>
</feature>
<feature type="domain" description="Disease resistance R13L4/SHOC-2-like LRR" evidence="12">
    <location>
        <begin position="638"/>
        <end position="918"/>
    </location>
</feature>
<dbReference type="Pfam" id="PF13968">
    <property type="entry name" value="DUF4220"/>
    <property type="match status" value="1"/>
</dbReference>
<feature type="transmembrane region" description="Helical" evidence="8">
    <location>
        <begin position="1519"/>
        <end position="1538"/>
    </location>
</feature>
<protein>
    <recommendedName>
        <fullName evidence="15">NB-ARC domain-containing protein</fullName>
    </recommendedName>
</protein>
<evidence type="ECO:0000259" key="9">
    <source>
        <dbReference type="Pfam" id="PF00931"/>
    </source>
</evidence>
<dbReference type="InterPro" id="IPR002182">
    <property type="entry name" value="NB-ARC"/>
</dbReference>
<dbReference type="InterPro" id="IPR007658">
    <property type="entry name" value="DUF594"/>
</dbReference>
<proteinExistence type="inferred from homology"/>
<dbReference type="GO" id="GO:0043531">
    <property type="term" value="F:ADP binding"/>
    <property type="evidence" value="ECO:0007669"/>
    <property type="project" value="InterPro"/>
</dbReference>
<keyword evidence="8" id="KW-1133">Transmembrane helix</keyword>
<feature type="transmembrane region" description="Helical" evidence="8">
    <location>
        <begin position="1325"/>
        <end position="1348"/>
    </location>
</feature>
<dbReference type="PaxDb" id="4081-Solyc12g094660.1.1"/>
<evidence type="ECO:0000256" key="3">
    <source>
        <dbReference type="ARBA" id="ARBA00022737"/>
    </source>
</evidence>
<evidence type="ECO:0000256" key="8">
    <source>
        <dbReference type="SAM" id="Phobius"/>
    </source>
</evidence>
<evidence type="ECO:0000313" key="14">
    <source>
        <dbReference type="Proteomes" id="UP000004994"/>
    </source>
</evidence>
<dbReference type="Proteomes" id="UP000004994">
    <property type="component" value="Chromosome 12"/>
</dbReference>
<feature type="region of interest" description="Disordered" evidence="7">
    <location>
        <begin position="116"/>
        <end position="150"/>
    </location>
</feature>
<sequence>MELAAEASVVIERLKDTLSNEITNKRVIENALEDMQRAIADTNDSEEFKKWAEGCLHSLYYVEDSVESFVLDIAPQNKKWSFLMNHTLLLKNFLGCKLTKKMKRIPSDIKRVINEKHKSTGEQDARRNGTTTYMGDQNGAEAEDGDIEDHNDEDSAKVRLICPKAQCSYPMIPEREEIVLEVDKKPLRCIDDVPLRLDRENISLGCISDKSMMLDRATHARLIYTYSYDDEELEMFDIKQEVYDLVERLTTTADDGRPPIVQIAGKMGSGKTTLARAIYRNRNIRNHFESGCAWVTISKKFNKPDILQNLLKQMGDSKDSVDLTTNELESRLLECFNKEKYLIVLDDVQSEQMWEELRSVFLGSRNGSKLLLITTSVSPMWYVSPPNCIHKVKKLKKNYSWNLFMKKAGWDTWELGNEHQDSKQRVLDVCSGLPLNIVLLGSMLSTKGDTNRFDYLQKMLRTNWETKDIVSLSYTDLPDHLKLCVLYLVLFPKEYDIPVRRLFRLWLSEGFVNPKPDKFPEDVVQENFDDLVKRSLIQISKFRSDGSPRRCRLLGVLHDYLLPKAQNIKFFHVHCSTCSTEDTVLLNVRRLVEHASSRDIYSDASRFKHLRSYLSFNFQRKDTPAKEVGILLTSVITKGFGLLRVLDLEGVYKPSLPENLGELFHLRYLGLRWTFLDALPSSVGDLPYLETLDVKHTNINNLPTSMWKSKKLRHLNLSHIRLDMPQHSDTNSLPTLLTLWGLSVDDDSPVKNGLDRLCNLREAGITFCLTDCDHLLNWISNLTSLQSLRLRSINDVGHPSRFGNQPLSLSKLSNLSHLNLLGKLPNLPENLPQGLKVVTLSLSKLTDDPMPILGKLQHLNVLRLLSDSYMGKEMVCPQRGFKELRVLKIWKLKNLEKWDVEEAAMEKLKEINIRCCYKLMSIPKILRKKTSLRELIITNMPEEFKQNVNKYMRSRDLILTFKDYDFTPLPWEHADHTSDETASAIFVNAERRRLINLIPDSVRKAWKDWEIEVLILGSLILQIMLILFGKRRQCVANLWIRMTLWTSYLLADWIAIVSLGIIAQNTLDKCKQTSDDDNFKDELMSFWAPFMLLHLGGPDTITAYSLEDNELWLRHLVGLIIQSGLTFYILLVSLPGSSWLPFLSLFIFVSGVIKFSERTCALRSAKIENLRDSMLTSPDPGPNYAKFMEEYTLKKAEGFYVIADEVKEISLPIDHSYPTRKDKLLLISEAFDQFQTFKRLFVDLILSFQDRDNSQFYFKQLTPKDAFDVIETELGFAYDTFYTKAPVIYTPLGFILRVITFSCTFFTLISFSLCKERSKYHILDLILTYLLLVVAFLLEICALIVLLYSDWTKNWLSKGKHDRKFCQSFLLKKLCLRRSTNMRWSNGTLQYNLLSYCVEFKPPRCYWFQKLFRINELLEKHKYKKDELVTPGLKKLIFDHFKKFAGESNNKHDHPVLCTSRGTEALKGNGCSSLVWSTELEFDQSFLIWHIATDLCYYTDDSSGTRSIESKQSKQLSDYMLYLLVVCPFMLPIGLGMIRFRDTCAEAKEFFTERKVGKDLTIASRKLLTVNTEVGPAKVKGDRSKSVLFDACILAKSLKAKGNQRKWEIISEVWVEMLAYAATHCRGNHHAQQLRKGGELLTHVWLLMAHLGITEQFQINRGHARAKLIVK</sequence>
<dbReference type="Gene3D" id="3.40.50.300">
    <property type="entry name" value="P-loop containing nucleotide triphosphate hydrolases"/>
    <property type="match status" value="1"/>
</dbReference>
<keyword evidence="14" id="KW-1185">Reference proteome</keyword>
<dbReference type="PANTHER" id="PTHR31325">
    <property type="entry name" value="OS01G0798800 PROTEIN-RELATED"/>
    <property type="match status" value="1"/>
</dbReference>
<keyword evidence="8" id="KW-0812">Transmembrane</keyword>
<dbReference type="Pfam" id="PF00931">
    <property type="entry name" value="NB-ARC"/>
    <property type="match status" value="1"/>
</dbReference>
<feature type="transmembrane region" description="Helical" evidence="8">
    <location>
        <begin position="1083"/>
        <end position="1104"/>
    </location>
</feature>
<evidence type="ECO:0000259" key="12">
    <source>
        <dbReference type="Pfam" id="PF23598"/>
    </source>
</evidence>
<dbReference type="Gene3D" id="1.10.10.10">
    <property type="entry name" value="Winged helix-like DNA-binding domain superfamily/Winged helix DNA-binding domain"/>
    <property type="match status" value="1"/>
</dbReference>
<dbReference type="InterPro" id="IPR025315">
    <property type="entry name" value="DUF4220"/>
</dbReference>
<keyword evidence="3" id="KW-0677">Repeat</keyword>
<keyword evidence="8" id="KW-0472">Membrane</keyword>
<feature type="compositionally biased region" description="Basic and acidic residues" evidence="7">
    <location>
        <begin position="116"/>
        <end position="127"/>
    </location>
</feature>
<dbReference type="PRINTS" id="PR00364">
    <property type="entry name" value="DISEASERSIST"/>
</dbReference>
<comment type="similarity">
    <text evidence="1">Belongs to the disease resistance NB-LRR family.</text>
</comment>
<dbReference type="InterPro" id="IPR032675">
    <property type="entry name" value="LRR_dom_sf"/>
</dbReference>
<feature type="domain" description="DUF4220" evidence="10">
    <location>
        <begin position="1045"/>
        <end position="1396"/>
    </location>
</feature>
<evidence type="ECO:0000313" key="13">
    <source>
        <dbReference type="EnsemblPlants" id="Solyc12g094660.2.1"/>
    </source>
</evidence>
<evidence type="ECO:0000259" key="10">
    <source>
        <dbReference type="Pfam" id="PF13968"/>
    </source>
</evidence>
<keyword evidence="4" id="KW-0547">Nucleotide-binding</keyword>
<evidence type="ECO:0000259" key="11">
    <source>
        <dbReference type="Pfam" id="PF23559"/>
    </source>
</evidence>
<feature type="transmembrane region" description="Helical" evidence="8">
    <location>
        <begin position="1013"/>
        <end position="1030"/>
    </location>
</feature>
<dbReference type="InterPro" id="IPR042197">
    <property type="entry name" value="Apaf_helical"/>
</dbReference>
<dbReference type="GO" id="GO:0098542">
    <property type="term" value="P:defense response to other organism"/>
    <property type="evidence" value="ECO:0000318"/>
    <property type="project" value="GO_Central"/>
</dbReference>
<reference evidence="13" key="2">
    <citation type="submission" date="2019-01" db="UniProtKB">
        <authorList>
            <consortium name="EnsemblPlants"/>
        </authorList>
    </citation>
    <scope>IDENTIFICATION</scope>
    <source>
        <strain evidence="13">cv. Heinz 1706</strain>
    </source>
</reference>
<evidence type="ECO:0000256" key="1">
    <source>
        <dbReference type="ARBA" id="ARBA00008894"/>
    </source>
</evidence>
<feature type="compositionally biased region" description="Acidic residues" evidence="7">
    <location>
        <begin position="141"/>
        <end position="150"/>
    </location>
</feature>
<dbReference type="SUPFAM" id="SSF52058">
    <property type="entry name" value="L domain-like"/>
    <property type="match status" value="1"/>
</dbReference>
<evidence type="ECO:0008006" key="15">
    <source>
        <dbReference type="Google" id="ProtNLM"/>
    </source>
</evidence>
<feature type="transmembrane region" description="Helical" evidence="8">
    <location>
        <begin position="1294"/>
        <end position="1313"/>
    </location>
</feature>
<dbReference type="InParanoid" id="A0A3Q7JYB2"/>
<keyword evidence="6" id="KW-0067">ATP-binding</keyword>
<dbReference type="Pfam" id="PF04578">
    <property type="entry name" value="DUF594"/>
    <property type="match status" value="1"/>
</dbReference>
<dbReference type="Pfam" id="PF23559">
    <property type="entry name" value="WHD_DRP"/>
    <property type="match status" value="1"/>
</dbReference>
<dbReference type="Pfam" id="PF23598">
    <property type="entry name" value="LRR_14"/>
    <property type="match status" value="1"/>
</dbReference>
<feature type="domain" description="Disease resistance protein winged helix" evidence="11">
    <location>
        <begin position="490"/>
        <end position="559"/>
    </location>
</feature>
<accession>A0A3Q7JYB2</accession>
<evidence type="ECO:0000256" key="4">
    <source>
        <dbReference type="ARBA" id="ARBA00022741"/>
    </source>
</evidence>
<feature type="transmembrane region" description="Helical" evidence="8">
    <location>
        <begin position="1111"/>
        <end position="1132"/>
    </location>
</feature>
<feature type="domain" description="NB-ARC" evidence="9">
    <location>
        <begin position="240"/>
        <end position="409"/>
    </location>
</feature>
<evidence type="ECO:0000256" key="2">
    <source>
        <dbReference type="ARBA" id="ARBA00022614"/>
    </source>
</evidence>
<name>A0A3Q7JYB2_SOLLC</name>
<evidence type="ECO:0000256" key="5">
    <source>
        <dbReference type="ARBA" id="ARBA00022821"/>
    </source>
</evidence>
<dbReference type="OMA" id="INIRCCY"/>
<dbReference type="EnsemblPlants" id="Solyc12g094660.2.1">
    <property type="protein sequence ID" value="Solyc12g094660.2.1"/>
    <property type="gene ID" value="Solyc12g094660.2"/>
</dbReference>
<dbReference type="InterPro" id="IPR058922">
    <property type="entry name" value="WHD_DRP"/>
</dbReference>
<feature type="transmembrane region" description="Helical" evidence="8">
    <location>
        <begin position="1042"/>
        <end position="1063"/>
    </location>
</feature>
<reference evidence="13" key="1">
    <citation type="journal article" date="2012" name="Nature">
        <title>The tomato genome sequence provides insights into fleshy fruit evolution.</title>
        <authorList>
            <consortium name="Tomato Genome Consortium"/>
        </authorList>
    </citation>
    <scope>NUCLEOTIDE SEQUENCE [LARGE SCALE GENOMIC DNA]</scope>
    <source>
        <strain evidence="13">cv. Heinz 1706</strain>
    </source>
</reference>
<dbReference type="InterPro" id="IPR036388">
    <property type="entry name" value="WH-like_DNA-bd_sf"/>
</dbReference>
<organism evidence="13">
    <name type="scientific">Solanum lycopersicum</name>
    <name type="common">Tomato</name>
    <name type="synonym">Lycopersicon esculentum</name>
    <dbReference type="NCBI Taxonomy" id="4081"/>
    <lineage>
        <taxon>Eukaryota</taxon>
        <taxon>Viridiplantae</taxon>
        <taxon>Streptophyta</taxon>
        <taxon>Embryophyta</taxon>
        <taxon>Tracheophyta</taxon>
        <taxon>Spermatophyta</taxon>
        <taxon>Magnoliopsida</taxon>
        <taxon>eudicotyledons</taxon>
        <taxon>Gunneridae</taxon>
        <taxon>Pentapetalae</taxon>
        <taxon>asterids</taxon>
        <taxon>lamiids</taxon>
        <taxon>Solanales</taxon>
        <taxon>Solanaceae</taxon>
        <taxon>Solanoideae</taxon>
        <taxon>Solaneae</taxon>
        <taxon>Solanum</taxon>
        <taxon>Solanum subgen. Lycopersicon</taxon>
    </lineage>
</organism>
<dbReference type="Gene3D" id="1.10.8.430">
    <property type="entry name" value="Helical domain of apoptotic protease-activating factors"/>
    <property type="match status" value="1"/>
</dbReference>
<evidence type="ECO:0000256" key="6">
    <source>
        <dbReference type="ARBA" id="ARBA00022840"/>
    </source>
</evidence>
<evidence type="ECO:0000256" key="7">
    <source>
        <dbReference type="SAM" id="MobiDB-lite"/>
    </source>
</evidence>
<keyword evidence="5" id="KW-0611">Plant defense</keyword>
<dbReference type="Gene3D" id="3.80.10.10">
    <property type="entry name" value="Ribonuclease Inhibitor"/>
    <property type="match status" value="1"/>
</dbReference>
<dbReference type="InterPro" id="IPR027417">
    <property type="entry name" value="P-loop_NTPase"/>
</dbReference>
<dbReference type="Gramene" id="Solyc12g094660.2.1">
    <property type="protein sequence ID" value="Solyc12g094660.2.1"/>
    <property type="gene ID" value="Solyc12g094660.2"/>
</dbReference>
<keyword evidence="2" id="KW-0433">Leucine-rich repeat</keyword>
<dbReference type="InterPro" id="IPR055414">
    <property type="entry name" value="LRR_R13L4/SHOC2-like"/>
</dbReference>
<dbReference type="SUPFAM" id="SSF52540">
    <property type="entry name" value="P-loop containing nucleoside triphosphate hydrolases"/>
    <property type="match status" value="1"/>
</dbReference>